<dbReference type="Pfam" id="PF16184">
    <property type="entry name" value="Cadherin_3"/>
    <property type="match status" value="1"/>
</dbReference>
<comment type="caution">
    <text evidence="5">The sequence shown here is derived from an EMBL/GenBank/DDBJ whole genome shotgun (WGS) entry which is preliminary data.</text>
</comment>
<dbReference type="PRINTS" id="PR00313">
    <property type="entry name" value="CABNDNGRPT"/>
</dbReference>
<dbReference type="RefSeq" id="WP_335425416.1">
    <property type="nucleotide sequence ID" value="NZ_JBALHR010000023.1"/>
</dbReference>
<dbReference type="Pfam" id="PF00353">
    <property type="entry name" value="HemolysinCabind"/>
    <property type="match status" value="7"/>
</dbReference>
<keyword evidence="6" id="KW-1185">Reference proteome</keyword>
<dbReference type="SUPFAM" id="SSF51120">
    <property type="entry name" value="beta-Roll"/>
    <property type="match status" value="5"/>
</dbReference>
<dbReference type="InterPro" id="IPR039005">
    <property type="entry name" value="CSPG_rpt"/>
</dbReference>
<dbReference type="PROSITE" id="PS51854">
    <property type="entry name" value="CSPG"/>
    <property type="match status" value="1"/>
</dbReference>
<dbReference type="InterPro" id="IPR011049">
    <property type="entry name" value="Serralysin-like_metalloprot_C"/>
</dbReference>
<evidence type="ECO:0000259" key="4">
    <source>
        <dbReference type="PROSITE" id="PS50268"/>
    </source>
</evidence>
<feature type="compositionally biased region" description="Basic and acidic residues" evidence="3">
    <location>
        <begin position="937"/>
        <end position="948"/>
    </location>
</feature>
<evidence type="ECO:0000313" key="6">
    <source>
        <dbReference type="Proteomes" id="UP001431963"/>
    </source>
</evidence>
<comment type="subcellular location">
    <subcellularLocation>
        <location evidence="1">Secreted</location>
    </subcellularLocation>
</comment>
<organism evidence="5 6">
    <name type="scientific">Gemmobacter denitrificans</name>
    <dbReference type="NCBI Taxonomy" id="3123040"/>
    <lineage>
        <taxon>Bacteria</taxon>
        <taxon>Pseudomonadati</taxon>
        <taxon>Pseudomonadota</taxon>
        <taxon>Alphaproteobacteria</taxon>
        <taxon>Rhodobacterales</taxon>
        <taxon>Paracoccaceae</taxon>
        <taxon>Gemmobacter</taxon>
    </lineage>
</organism>
<feature type="region of interest" description="Disordered" evidence="3">
    <location>
        <begin position="890"/>
        <end position="948"/>
    </location>
</feature>
<proteinExistence type="predicted"/>
<dbReference type="InterPro" id="IPR018511">
    <property type="entry name" value="Hemolysin-typ_Ca-bd_CS"/>
</dbReference>
<dbReference type="PROSITE" id="PS00330">
    <property type="entry name" value="HEMOLYSIN_CALCIUM"/>
    <property type="match status" value="6"/>
</dbReference>
<dbReference type="InterPro" id="IPR010221">
    <property type="entry name" value="VCBS_dom"/>
</dbReference>
<name>A0ABU8C094_9RHOB</name>
<dbReference type="PROSITE" id="PS50268">
    <property type="entry name" value="CADHERIN_2"/>
    <property type="match status" value="1"/>
</dbReference>
<dbReference type="NCBIfam" id="TIGR01965">
    <property type="entry name" value="VCBS_repeat"/>
    <property type="match status" value="1"/>
</dbReference>
<evidence type="ECO:0000256" key="2">
    <source>
        <dbReference type="ARBA" id="ARBA00022525"/>
    </source>
</evidence>
<protein>
    <submittedName>
        <fullName evidence="5">Cadherin-like domain-containing protein</fullName>
    </submittedName>
</protein>
<dbReference type="Gene3D" id="2.150.10.10">
    <property type="entry name" value="Serralysin-like metalloprotease, C-terminal"/>
    <property type="match status" value="4"/>
</dbReference>
<dbReference type="InterPro" id="IPR002126">
    <property type="entry name" value="Cadherin-like_dom"/>
</dbReference>
<gene>
    <name evidence="5" type="ORF">V6590_19655</name>
</gene>
<dbReference type="EMBL" id="JBALHR010000023">
    <property type="protein sequence ID" value="MEH7830372.1"/>
    <property type="molecule type" value="Genomic_DNA"/>
</dbReference>
<dbReference type="PANTHER" id="PTHR38340:SF1">
    <property type="entry name" value="S-LAYER PROTEIN"/>
    <property type="match status" value="1"/>
</dbReference>
<evidence type="ECO:0000256" key="3">
    <source>
        <dbReference type="SAM" id="MobiDB-lite"/>
    </source>
</evidence>
<dbReference type="InterPro" id="IPR001343">
    <property type="entry name" value="Hemolysn_Ca-bd"/>
</dbReference>
<dbReference type="Proteomes" id="UP001431963">
    <property type="component" value="Unassembled WGS sequence"/>
</dbReference>
<reference evidence="5" key="1">
    <citation type="submission" date="2024-02" db="EMBL/GenBank/DDBJ databases">
        <title>Genome sequences of strain Gemmobacter sp. JM10B15.</title>
        <authorList>
            <person name="Zhang M."/>
        </authorList>
    </citation>
    <scope>NUCLEOTIDE SEQUENCE</scope>
    <source>
        <strain evidence="5">JM10B15</strain>
    </source>
</reference>
<feature type="region of interest" description="Disordered" evidence="3">
    <location>
        <begin position="1232"/>
        <end position="1263"/>
    </location>
</feature>
<evidence type="ECO:0000256" key="1">
    <source>
        <dbReference type="ARBA" id="ARBA00004613"/>
    </source>
</evidence>
<sequence length="1477" mass="146821">MTLLNRGDVAVVGYDVANDAFSIVIMADMNTADALYISERSVDPATGNFFSPDPNEGTIAWTPPSNISAGAIVTFSETSTNGLFNVYVNGVSAGTAVSQRADGTQTWNHTLAGDQIFIYQGDPGQTNSTTEPNWLFGFNVDPATLATDPEGDWDTGHTVSGFDSYLPEELRTDNYAYAFYDADVAADVDIAGYYSGPTSAATAAQWRARFADAANWTFSSGVNFTPGSNPFSNTPIIVNAANQAPNVAINAGSSLSEGGLDVVANGELTTTDAESGAGSLTYTVTDAVDNGTLWVDADGSGTINGSEAALGVNGSFTQAQINSGLLKYQHNGSETTGDSFTFSVSDGTNTVTGQTFSFTVAPVNDAPTLGNLNGDTRIWSEATGGNTGIDQGSDATLVDPDSANLNGGTITVAITGGSLAEDRLSVGAVGLVNSSGGTITHNGTVIGTVSGGDGATLVITFTSALVTPAMAQDVLRAILYTNTSGDNPTAGVRNLTVTVTDGDGGTSNVAGVAITVTAENDAPSATSLPTDVTVTEDTASNLDLSAVTISDPDSASITVTLAAGAGTLAASSGGSVTVGGSGTGTLTLTGSAANIDAFLNTASNVTYTGASNASGDNATTLSVSANDGSGSVSLGTVNIDITGVNDQPSASGLPTDVTVTEDAASNLDLSAVTISDPDSASITVTLAAGAGTLAASSGGSVTVGGSGTGTLTLTGSAANIDAFLNTASNVTYTGASNANGNNATTLSISADDGTGSVNLGTVNIDITPVADAPAPQPDDFALNETATVVNGDLFADNGSGADVNVDAPRSITAVNGLAGNVGSQITLASGALLTVRADGTFDYDPDGAFEDLPLGVTRDDSFTYQLNGGGSVTVTLTITGVDNRDVLTGTSGNDDLSAGAQDDTLSGDAGDDTLSGEGGNDSLYGGSGHDVLSGGSGDDRLEGGEGDDLHIVDSYGDLVFEAAGEGTDRVQVALRAWSIFSTLQVEELEGTNDAGQTLTGNTRANRIIGANGNDWLVGSGGSDTLEGNGGHDTLDGGSGANSLAGGQGDDVYIVSSASDIVTELADQGTDEIRTARATFSLAGIDHVENLISTTAGPVNLTGNALANLIQGNAAGRDTLTGGDGNDTLRGLGGNDSLSGGAASDHLIGGLGQDTMAGGTGDDHYVVESYGDVVTEAMDEGSDTIETGLTAYSIFGLAHVENLTGTNAAGQTLTGNVHANILIGAGGQDRLIGSGGDDTLEGNGGNDTLEGGSGSNSLTGGEGDDTYILSSAGDVVIELSDGGTDTVQTALGSYSLALASFVERLEGIGGHQTLTGNTLDNTIIAGAGSDTLLGANGHDTLQGGGGQDSLSGGFGDDHLDGGANADTLTGGGGADVFIFSSTPMAGGSFDTITDMVTGEDAIHLEAASFADLVAGALGADQFIANATGEADTADQRILYNSVNGRLYFDADGNGAGGRILFAQLDPGLALGSTDFTII</sequence>
<evidence type="ECO:0000313" key="5">
    <source>
        <dbReference type="EMBL" id="MEH7830372.1"/>
    </source>
</evidence>
<keyword evidence="2" id="KW-0964">Secreted</keyword>
<accession>A0ABU8C094</accession>
<feature type="domain" description="Cadherin" evidence="4">
    <location>
        <begin position="526"/>
        <end position="656"/>
    </location>
</feature>
<dbReference type="PANTHER" id="PTHR38340">
    <property type="entry name" value="S-LAYER PROTEIN"/>
    <property type="match status" value="1"/>
</dbReference>
<dbReference type="InterPro" id="IPR050557">
    <property type="entry name" value="RTX_toxin/Mannuronan_C5-epim"/>
</dbReference>